<dbReference type="AlphaFoldDB" id="A0A068X0N1"/>
<feature type="signal peptide" evidence="1">
    <location>
        <begin position="1"/>
        <end position="26"/>
    </location>
</feature>
<dbReference type="Proteomes" id="UP000492820">
    <property type="component" value="Unassembled WGS sequence"/>
</dbReference>
<accession>A0A068X0N1</accession>
<evidence type="ECO:0000313" key="4">
    <source>
        <dbReference type="WBParaSite" id="EgrG_000716200"/>
    </source>
</evidence>
<keyword evidence="1" id="KW-0732">Signal</keyword>
<name>A0A068X0N1_ECHGR</name>
<reference evidence="2 3" key="1">
    <citation type="journal article" date="2013" name="Nature">
        <title>The genomes of four tapeworm species reveal adaptations to parasitism.</title>
        <authorList>
            <person name="Tsai I.J."/>
            <person name="Zarowiecki M."/>
            <person name="Holroyd N."/>
            <person name="Garciarrubio A."/>
            <person name="Sanchez-Flores A."/>
            <person name="Brooks K.L."/>
            <person name="Tracey A."/>
            <person name="Bobes R.J."/>
            <person name="Fragoso G."/>
            <person name="Sciutto E."/>
            <person name="Aslett M."/>
            <person name="Beasley H."/>
            <person name="Bennett H.M."/>
            <person name="Cai J."/>
            <person name="Camicia F."/>
            <person name="Clark R."/>
            <person name="Cucher M."/>
            <person name="De Silva N."/>
            <person name="Day T.A."/>
            <person name="Deplazes P."/>
            <person name="Estrada K."/>
            <person name="Fernandez C."/>
            <person name="Holland P.W."/>
            <person name="Hou J."/>
            <person name="Hu S."/>
            <person name="Huckvale T."/>
            <person name="Hung S.S."/>
            <person name="Kamenetzky L."/>
            <person name="Keane J.A."/>
            <person name="Kiss F."/>
            <person name="Koziol U."/>
            <person name="Lambert O."/>
            <person name="Liu K."/>
            <person name="Luo X."/>
            <person name="Luo Y."/>
            <person name="Macchiaroli N."/>
            <person name="Nichol S."/>
            <person name="Paps J."/>
            <person name="Parkinson J."/>
            <person name="Pouchkina-Stantcheva N."/>
            <person name="Riddiford N."/>
            <person name="Rosenzvit M."/>
            <person name="Salinas G."/>
            <person name="Wasmuth J.D."/>
            <person name="Zamanian M."/>
            <person name="Zheng Y."/>
            <person name="Cai X."/>
            <person name="Soberon X."/>
            <person name="Olson P.D."/>
            <person name="Laclette J.P."/>
            <person name="Brehm K."/>
            <person name="Berriman M."/>
            <person name="Garciarrubio A."/>
            <person name="Bobes R.J."/>
            <person name="Fragoso G."/>
            <person name="Sanchez-Flores A."/>
            <person name="Estrada K."/>
            <person name="Cevallos M.A."/>
            <person name="Morett E."/>
            <person name="Gonzalez V."/>
            <person name="Portillo T."/>
            <person name="Ochoa-Leyva A."/>
            <person name="Jose M.V."/>
            <person name="Sciutto E."/>
            <person name="Landa A."/>
            <person name="Jimenez L."/>
            <person name="Valdes V."/>
            <person name="Carrero J.C."/>
            <person name="Larralde C."/>
            <person name="Morales-Montor J."/>
            <person name="Limon-Lason J."/>
            <person name="Soberon X."/>
            <person name="Laclette J.P."/>
        </authorList>
    </citation>
    <scope>NUCLEOTIDE SEQUENCE [LARGE SCALE GENOMIC DNA]</scope>
</reference>
<reference evidence="2" key="2">
    <citation type="submission" date="2014-06" db="EMBL/GenBank/DDBJ databases">
        <authorList>
            <person name="Aslett M."/>
        </authorList>
    </citation>
    <scope>NUCLEOTIDE SEQUENCE</scope>
</reference>
<reference evidence="4" key="3">
    <citation type="submission" date="2020-10" db="UniProtKB">
        <authorList>
            <consortium name="WormBaseParasite"/>
        </authorList>
    </citation>
    <scope>IDENTIFICATION</scope>
</reference>
<evidence type="ECO:0000256" key="1">
    <source>
        <dbReference type="SAM" id="SignalP"/>
    </source>
</evidence>
<evidence type="ECO:0000313" key="3">
    <source>
        <dbReference type="Proteomes" id="UP000492820"/>
    </source>
</evidence>
<evidence type="ECO:0000313" key="2">
    <source>
        <dbReference type="EMBL" id="CDS23474.1"/>
    </source>
</evidence>
<dbReference type="WBParaSite" id="EgrG_000716200">
    <property type="protein sequence ID" value="EgrG_000716200"/>
    <property type="gene ID" value="EgrG_000716200"/>
</dbReference>
<protein>
    <submittedName>
        <fullName evidence="4">Neuropeptide</fullName>
    </submittedName>
</protein>
<gene>
    <name evidence="2" type="ORF">EgrG_000716200</name>
</gene>
<sequence length="85" mass="10272">MPMKPMFLFKFGLFALCIIFLQNITAFSTYSEDNVPQYSDHKKPLFQYSLQPQYRSSWPSFRELDEMDEASWDKRSRTHMPYRFG</sequence>
<dbReference type="EMBL" id="LK028591">
    <property type="protein sequence ID" value="CDS23474.1"/>
    <property type="molecule type" value="Genomic_DNA"/>
</dbReference>
<proteinExistence type="predicted"/>
<organism evidence="2">
    <name type="scientific">Echinococcus granulosus</name>
    <name type="common">Hydatid tapeworm</name>
    <dbReference type="NCBI Taxonomy" id="6210"/>
    <lineage>
        <taxon>Eukaryota</taxon>
        <taxon>Metazoa</taxon>
        <taxon>Spiralia</taxon>
        <taxon>Lophotrochozoa</taxon>
        <taxon>Platyhelminthes</taxon>
        <taxon>Cestoda</taxon>
        <taxon>Eucestoda</taxon>
        <taxon>Cyclophyllidea</taxon>
        <taxon>Taeniidae</taxon>
        <taxon>Echinococcus</taxon>
        <taxon>Echinococcus granulosus group</taxon>
    </lineage>
</organism>
<feature type="chain" id="PRO_5041080109" evidence="1">
    <location>
        <begin position="27"/>
        <end position="85"/>
    </location>
</feature>